<evidence type="ECO:0000256" key="3">
    <source>
        <dbReference type="ARBA" id="ARBA00022989"/>
    </source>
</evidence>
<feature type="compositionally biased region" description="Basic residues" evidence="5">
    <location>
        <begin position="1"/>
        <end position="15"/>
    </location>
</feature>
<keyword evidence="4 6" id="KW-0472">Membrane</keyword>
<dbReference type="Proteomes" id="UP000250140">
    <property type="component" value="Unassembled WGS sequence"/>
</dbReference>
<proteinExistence type="predicted"/>
<feature type="transmembrane region" description="Helical" evidence="6">
    <location>
        <begin position="410"/>
        <end position="432"/>
    </location>
</feature>
<evidence type="ECO:0008006" key="9">
    <source>
        <dbReference type="Google" id="ProtNLM"/>
    </source>
</evidence>
<accession>A0A8E2JWQ8</accession>
<dbReference type="Pfam" id="PF01544">
    <property type="entry name" value="CorA"/>
    <property type="match status" value="1"/>
</dbReference>
<dbReference type="PANTHER" id="PTHR47685">
    <property type="entry name" value="MAGNESIUM TRANSPORT PROTEIN CORA"/>
    <property type="match status" value="1"/>
</dbReference>
<evidence type="ECO:0000256" key="6">
    <source>
        <dbReference type="SAM" id="Phobius"/>
    </source>
</evidence>
<protein>
    <recommendedName>
        <fullName evidence="9">Ankyrin repeat protein</fullName>
    </recommendedName>
</protein>
<dbReference type="GO" id="GO:0016020">
    <property type="term" value="C:membrane"/>
    <property type="evidence" value="ECO:0007669"/>
    <property type="project" value="UniProtKB-SubCell"/>
</dbReference>
<keyword evidence="8" id="KW-1185">Reference proteome</keyword>
<dbReference type="Gene3D" id="1.20.58.340">
    <property type="entry name" value="Magnesium transport protein CorA, transmembrane region"/>
    <property type="match status" value="1"/>
</dbReference>
<reference evidence="7 8" key="1">
    <citation type="journal article" date="2016" name="Nat. Commun.">
        <title>Ectomycorrhizal ecology is imprinted in the genome of the dominant symbiotic fungus Cenococcum geophilum.</title>
        <authorList>
            <consortium name="DOE Joint Genome Institute"/>
            <person name="Peter M."/>
            <person name="Kohler A."/>
            <person name="Ohm R.A."/>
            <person name="Kuo A."/>
            <person name="Krutzmann J."/>
            <person name="Morin E."/>
            <person name="Arend M."/>
            <person name="Barry K.W."/>
            <person name="Binder M."/>
            <person name="Choi C."/>
            <person name="Clum A."/>
            <person name="Copeland A."/>
            <person name="Grisel N."/>
            <person name="Haridas S."/>
            <person name="Kipfer T."/>
            <person name="LaButti K."/>
            <person name="Lindquist E."/>
            <person name="Lipzen A."/>
            <person name="Maire R."/>
            <person name="Meier B."/>
            <person name="Mihaltcheva S."/>
            <person name="Molinier V."/>
            <person name="Murat C."/>
            <person name="Poggeler S."/>
            <person name="Quandt C.A."/>
            <person name="Sperisen C."/>
            <person name="Tritt A."/>
            <person name="Tisserant E."/>
            <person name="Crous P.W."/>
            <person name="Henrissat B."/>
            <person name="Nehls U."/>
            <person name="Egli S."/>
            <person name="Spatafora J.W."/>
            <person name="Grigoriev I.V."/>
            <person name="Martin F.M."/>
        </authorList>
    </citation>
    <scope>NUCLEOTIDE SEQUENCE [LARGE SCALE GENOMIC DNA]</scope>
    <source>
        <strain evidence="7 8">CBS 207.34</strain>
    </source>
</reference>
<dbReference type="PANTHER" id="PTHR47685:SF1">
    <property type="entry name" value="MAGNESIUM TRANSPORT PROTEIN CORA"/>
    <property type="match status" value="1"/>
</dbReference>
<evidence type="ECO:0000256" key="1">
    <source>
        <dbReference type="ARBA" id="ARBA00004141"/>
    </source>
</evidence>
<evidence type="ECO:0000313" key="7">
    <source>
        <dbReference type="EMBL" id="OCL12333.1"/>
    </source>
</evidence>
<sequence>MAQKDHRRTRKRRRLANLPNPPNTDQELQAEMGSASPVNLLVVGISARLVPLGAKTHLRHLEATSIPLCHIFILKPTAAVKKCRKPLGELKLHRVCRYIFDVVYRYQTKGIDQNEIDIDPKIFMVDQLWMWILGKDLIITSFPQRWQQPKNDPLNVLDGIIEDINSKTREPVKSVYDLSLLITERCSGVFGRHRNSEEEYQFLDMFESSIGSATDRETVLFKEFNTASAQASAWLQHHRRPTRFSRHLEYTSRNLEHSAKKKAKDGERNVGEEKFKYEDPMHGPLFVDHLLDIGQETDLLAETKDIRDELNMIAKVLEDQRQVLPDLESAICDVYKNEHRSQQEVKKRFRDQLKTIETHIKDIDRMDKQAERIYNSITDLLDLKQKHANAFEARFTRDQAAGTARQSQTIMVFTIVTIVFLPLSFIAAFFAINIREFPRTNDGSTSLPLSYVSKYMFGIGFAVSLPMIFIALLLDDIGDFFREGKRRWRQQGRKGGNGGGQNEENERALGLLGLEQGISIARSGVGRKSVETEWTGRNLYPVTSRGTAGAIARRVNGEKGSTGFRMRRSMDVERGL</sequence>
<dbReference type="EMBL" id="KV748889">
    <property type="protein sequence ID" value="OCL12333.1"/>
    <property type="molecule type" value="Genomic_DNA"/>
</dbReference>
<dbReference type="InterPro" id="IPR045863">
    <property type="entry name" value="CorA_TM1_TM2"/>
</dbReference>
<feature type="transmembrane region" description="Helical" evidence="6">
    <location>
        <begin position="452"/>
        <end position="474"/>
    </location>
</feature>
<dbReference type="InterPro" id="IPR002523">
    <property type="entry name" value="MgTranspt_CorA/ZnTranspt_ZntB"/>
</dbReference>
<dbReference type="SUPFAM" id="SSF144083">
    <property type="entry name" value="Magnesium transport protein CorA, transmembrane region"/>
    <property type="match status" value="1"/>
</dbReference>
<feature type="region of interest" description="Disordered" evidence="5">
    <location>
        <begin position="1"/>
        <end position="26"/>
    </location>
</feature>
<keyword evidence="3 6" id="KW-1133">Transmembrane helix</keyword>
<comment type="subcellular location">
    <subcellularLocation>
        <location evidence="1">Membrane</location>
        <topology evidence="1">Multi-pass membrane protein</topology>
    </subcellularLocation>
</comment>
<evidence type="ECO:0000256" key="5">
    <source>
        <dbReference type="SAM" id="MobiDB-lite"/>
    </source>
</evidence>
<evidence type="ECO:0000256" key="2">
    <source>
        <dbReference type="ARBA" id="ARBA00022692"/>
    </source>
</evidence>
<dbReference type="OrthoDB" id="341259at2759"/>
<organism evidence="7 8">
    <name type="scientific">Glonium stellatum</name>
    <dbReference type="NCBI Taxonomy" id="574774"/>
    <lineage>
        <taxon>Eukaryota</taxon>
        <taxon>Fungi</taxon>
        <taxon>Dikarya</taxon>
        <taxon>Ascomycota</taxon>
        <taxon>Pezizomycotina</taxon>
        <taxon>Dothideomycetes</taxon>
        <taxon>Pleosporomycetidae</taxon>
        <taxon>Gloniales</taxon>
        <taxon>Gloniaceae</taxon>
        <taxon>Glonium</taxon>
    </lineage>
</organism>
<name>A0A8E2JWQ8_9PEZI</name>
<dbReference type="InterPro" id="IPR050829">
    <property type="entry name" value="CorA_MIT"/>
</dbReference>
<gene>
    <name evidence="7" type="ORF">AOQ84DRAFT_157681</name>
</gene>
<dbReference type="GO" id="GO:0046873">
    <property type="term" value="F:metal ion transmembrane transporter activity"/>
    <property type="evidence" value="ECO:0007669"/>
    <property type="project" value="InterPro"/>
</dbReference>
<evidence type="ECO:0000313" key="8">
    <source>
        <dbReference type="Proteomes" id="UP000250140"/>
    </source>
</evidence>
<keyword evidence="2 6" id="KW-0812">Transmembrane</keyword>
<evidence type="ECO:0000256" key="4">
    <source>
        <dbReference type="ARBA" id="ARBA00023136"/>
    </source>
</evidence>
<dbReference type="AlphaFoldDB" id="A0A8E2JWQ8"/>